<organism evidence="1 2">
    <name type="scientific">Acetomicrobium hydrogeniformans ATCC BAA-1850</name>
    <dbReference type="NCBI Taxonomy" id="592015"/>
    <lineage>
        <taxon>Bacteria</taxon>
        <taxon>Thermotogati</taxon>
        <taxon>Synergistota</taxon>
        <taxon>Synergistia</taxon>
        <taxon>Synergistales</taxon>
        <taxon>Acetomicrobiaceae</taxon>
        <taxon>Acetomicrobium</taxon>
    </lineage>
</organism>
<sequence>MRDARLIEKNTVRELLLEMETLTQVRYSGKYRHILTEVTKPQRQIMERLEVDPEHS</sequence>
<accession>A0A0T5X839</accession>
<dbReference type="STRING" id="592015.HMPREF1705_03983"/>
<dbReference type="EMBL" id="ACJX03000001">
    <property type="protein sequence ID" value="KRT34370.1"/>
    <property type="molecule type" value="Genomic_DNA"/>
</dbReference>
<name>A0A0T5X839_9BACT</name>
<dbReference type="AlphaFoldDB" id="A0A0T5X839"/>
<protein>
    <submittedName>
        <fullName evidence="1">Uncharacterized protein</fullName>
    </submittedName>
</protein>
<comment type="caution">
    <text evidence="1">The sequence shown here is derived from an EMBL/GenBank/DDBJ whole genome shotgun (WGS) entry which is preliminary data.</text>
</comment>
<evidence type="ECO:0000313" key="2">
    <source>
        <dbReference type="Proteomes" id="UP000005273"/>
    </source>
</evidence>
<dbReference type="Proteomes" id="UP000005273">
    <property type="component" value="Unassembled WGS sequence"/>
</dbReference>
<proteinExistence type="predicted"/>
<gene>
    <name evidence="1" type="ORF">HMPREF1705_03983</name>
</gene>
<evidence type="ECO:0000313" key="1">
    <source>
        <dbReference type="EMBL" id="KRT34370.1"/>
    </source>
</evidence>
<reference evidence="2" key="1">
    <citation type="submission" date="2012-09" db="EMBL/GenBank/DDBJ databases">
        <authorList>
            <person name="Weinstock G."/>
            <person name="Sodergren E."/>
            <person name="Clifton S."/>
            <person name="Fulton L."/>
            <person name="Fulton B."/>
            <person name="Courtney L."/>
            <person name="Fronick C."/>
            <person name="Harrison M."/>
            <person name="Strong C."/>
            <person name="Farmer C."/>
            <person name="Delehaunty K."/>
            <person name="Markovic C."/>
            <person name="Hall O."/>
            <person name="Minx P."/>
            <person name="Tomlinson C."/>
            <person name="Mitreva M."/>
            <person name="Nelson J."/>
            <person name="Hou S."/>
            <person name="Wollam A."/>
            <person name="Pepin K.H."/>
            <person name="Johnson M."/>
            <person name="Bhonagiri V."/>
            <person name="Nash W.E."/>
            <person name="Suruliraj S."/>
            <person name="Warren W."/>
            <person name="Chinwalla A."/>
            <person name="Mardis E.R."/>
            <person name="Wilson R.K."/>
        </authorList>
    </citation>
    <scope>NUCLEOTIDE SEQUENCE [LARGE SCALE GENOMIC DNA]</scope>
    <source>
        <strain evidence="2">OS1</strain>
    </source>
</reference>
<keyword evidence="2" id="KW-1185">Reference proteome</keyword>